<dbReference type="InterPro" id="IPR036291">
    <property type="entry name" value="NAD(P)-bd_dom_sf"/>
</dbReference>
<dbReference type="Pfam" id="PF01408">
    <property type="entry name" value="GFO_IDH_MocA"/>
    <property type="match status" value="1"/>
</dbReference>
<dbReference type="FunCoup" id="A0A5C7EEV9">
    <property type="interactions" value="194"/>
</dbReference>
<dbReference type="GO" id="GO:0000166">
    <property type="term" value="F:nucleotide binding"/>
    <property type="evidence" value="ECO:0007669"/>
    <property type="project" value="InterPro"/>
</dbReference>
<dbReference type="InterPro" id="IPR000683">
    <property type="entry name" value="Gfo/Idh/MocA-like_OxRdtase_N"/>
</dbReference>
<dbReference type="Gene3D" id="3.40.50.720">
    <property type="entry name" value="NAD(P)-binding Rossmann-like Domain"/>
    <property type="match status" value="1"/>
</dbReference>
<dbReference type="Gene3D" id="3.30.360.10">
    <property type="entry name" value="Dihydrodipicolinate Reductase, domain 2"/>
    <property type="match status" value="1"/>
</dbReference>
<dbReference type="AlphaFoldDB" id="A0A5C7EEV9"/>
<comment type="caution">
    <text evidence="3">The sequence shown here is derived from an EMBL/GenBank/DDBJ whole genome shotgun (WGS) entry which is preliminary data.</text>
</comment>
<protein>
    <submittedName>
        <fullName evidence="3">Gfo/Idh/MocA family oxidoreductase</fullName>
    </submittedName>
</protein>
<dbReference type="Proteomes" id="UP000321201">
    <property type="component" value="Unassembled WGS sequence"/>
</dbReference>
<sequence length="328" mass="36132">MKDEGETLRAAVIGVGYLGRLHAQKYAALANVNLVAVADADPMRAQQVAAELGTRPVTDFRQLLGAIDLASIVVPTERHFEVAWACLEAGVHVLVEKPVTETLEQAQALVALADRHRLTLQVGHLERFNPAFLAAREMIREPMFIESHRLAPFKPRGTDVAVTLDLMIHDIDLILDLVASPVVEVRASGTPVLTDEIDIGNARIEFENGCVANVTASRVSDKAMRKLRVFQPDAYITVDTLEHRLTLVRRHEGIAAAGAGRPMGKEERRFEKPDPLAAEIRDFVACVREGRRPAVSGAEGKRALEVALAITRAMGQRRHVEPRRRIEP</sequence>
<reference evidence="3 4" key="1">
    <citation type="submission" date="2019-08" db="EMBL/GenBank/DDBJ databases">
        <title>Pelomicrobium methylotrophicum gen. nov., sp. nov. a moderately thermophilic, facultatively anaerobic, lithoautotrophic and methylotrophic bacterium isolated from a terrestrial mud volcano.</title>
        <authorList>
            <person name="Slobodkina G.B."/>
            <person name="Merkel A.Y."/>
            <person name="Slobodkin A.I."/>
        </authorList>
    </citation>
    <scope>NUCLEOTIDE SEQUENCE [LARGE SCALE GENOMIC DNA]</scope>
    <source>
        <strain evidence="3 4">SM250</strain>
    </source>
</reference>
<feature type="domain" description="Gfo/Idh/MocA-like oxidoreductase N-terminal" evidence="1">
    <location>
        <begin position="8"/>
        <end position="124"/>
    </location>
</feature>
<evidence type="ECO:0000259" key="1">
    <source>
        <dbReference type="Pfam" id="PF01408"/>
    </source>
</evidence>
<evidence type="ECO:0000313" key="4">
    <source>
        <dbReference type="Proteomes" id="UP000321201"/>
    </source>
</evidence>
<dbReference type="InterPro" id="IPR055170">
    <property type="entry name" value="GFO_IDH_MocA-like_dom"/>
</dbReference>
<gene>
    <name evidence="3" type="ORF">FR698_15450</name>
</gene>
<dbReference type="InParanoid" id="A0A5C7EEV9"/>
<dbReference type="PANTHER" id="PTHR43377">
    <property type="entry name" value="BILIVERDIN REDUCTASE A"/>
    <property type="match status" value="1"/>
</dbReference>
<evidence type="ECO:0000259" key="2">
    <source>
        <dbReference type="Pfam" id="PF22725"/>
    </source>
</evidence>
<evidence type="ECO:0000313" key="3">
    <source>
        <dbReference type="EMBL" id="TXF10389.1"/>
    </source>
</evidence>
<dbReference type="PANTHER" id="PTHR43377:SF1">
    <property type="entry name" value="BILIVERDIN REDUCTASE A"/>
    <property type="match status" value="1"/>
</dbReference>
<name>A0A5C7EEV9_9PROT</name>
<accession>A0A5C7EEV9</accession>
<proteinExistence type="predicted"/>
<dbReference type="SUPFAM" id="SSF55347">
    <property type="entry name" value="Glyceraldehyde-3-phosphate dehydrogenase-like, C-terminal domain"/>
    <property type="match status" value="1"/>
</dbReference>
<dbReference type="SUPFAM" id="SSF51735">
    <property type="entry name" value="NAD(P)-binding Rossmann-fold domains"/>
    <property type="match status" value="1"/>
</dbReference>
<keyword evidence="4" id="KW-1185">Reference proteome</keyword>
<dbReference type="RefSeq" id="WP_147801089.1">
    <property type="nucleotide sequence ID" value="NZ_VPFL01000032.1"/>
</dbReference>
<organism evidence="3 4">
    <name type="scientific">Pelomicrobium methylotrophicum</name>
    <dbReference type="NCBI Taxonomy" id="2602750"/>
    <lineage>
        <taxon>Bacteria</taxon>
        <taxon>Pseudomonadati</taxon>
        <taxon>Pseudomonadota</taxon>
        <taxon>Hydrogenophilia</taxon>
        <taxon>Hydrogenophilia incertae sedis</taxon>
        <taxon>Pelomicrobium</taxon>
    </lineage>
</organism>
<dbReference type="Pfam" id="PF22725">
    <property type="entry name" value="GFO_IDH_MocA_C3"/>
    <property type="match status" value="1"/>
</dbReference>
<dbReference type="EMBL" id="VPFL01000032">
    <property type="protein sequence ID" value="TXF10389.1"/>
    <property type="molecule type" value="Genomic_DNA"/>
</dbReference>
<feature type="domain" description="GFO/IDH/MocA-like oxidoreductase" evidence="2">
    <location>
        <begin position="161"/>
        <end position="229"/>
    </location>
</feature>
<dbReference type="InterPro" id="IPR051450">
    <property type="entry name" value="Gfo/Idh/MocA_Oxidoreductases"/>
</dbReference>
<dbReference type="OrthoDB" id="5289637at2"/>